<dbReference type="Proteomes" id="UP000215196">
    <property type="component" value="Chromosome 1"/>
</dbReference>
<keyword evidence="3" id="KW-1185">Reference proteome</keyword>
<keyword evidence="1" id="KW-0472">Membrane</keyword>
<keyword evidence="1" id="KW-1133">Transmembrane helix</keyword>
<reference evidence="2 3" key="1">
    <citation type="submission" date="2017-06" db="EMBL/GenBank/DDBJ databases">
        <authorList>
            <consortium name="Pathogen Informatics"/>
        </authorList>
    </citation>
    <scope>NUCLEOTIDE SEQUENCE [LARGE SCALE GENOMIC DNA]</scope>
    <source>
        <strain evidence="2 3">NCTC13490</strain>
    </source>
</reference>
<sequence>MENEYFKGETPEKGMGFICSLIGLLIFTVMGIGIDVDQYLQSTEKDIVIPQWYFFIIFMIDAVILLSILLIYFYRKAGAIIYPLATIAHFMVHMYFLDTFLYSDVTALFVFTGVALLAIIPKWQFFK</sequence>
<evidence type="ECO:0008006" key="4">
    <source>
        <dbReference type="Google" id="ProtNLM"/>
    </source>
</evidence>
<feature type="transmembrane region" description="Helical" evidence="1">
    <location>
        <begin position="102"/>
        <end position="120"/>
    </location>
</feature>
<feature type="transmembrane region" description="Helical" evidence="1">
    <location>
        <begin position="52"/>
        <end position="72"/>
    </location>
</feature>
<proteinExistence type="predicted"/>
<accession>A0A239XXD9</accession>
<protein>
    <recommendedName>
        <fullName evidence="4">DoxX family protein</fullName>
    </recommendedName>
</protein>
<gene>
    <name evidence="2" type="ORF">SAMEA4412677_02413</name>
</gene>
<evidence type="ECO:0000313" key="3">
    <source>
        <dbReference type="Proteomes" id="UP000215196"/>
    </source>
</evidence>
<feature type="transmembrane region" description="Helical" evidence="1">
    <location>
        <begin position="79"/>
        <end position="96"/>
    </location>
</feature>
<evidence type="ECO:0000256" key="1">
    <source>
        <dbReference type="SAM" id="Phobius"/>
    </source>
</evidence>
<dbReference type="KEGG" id="ctak:4412677_02413"/>
<dbReference type="EMBL" id="LT906465">
    <property type="protein sequence ID" value="SNV50568.1"/>
    <property type="molecule type" value="Genomic_DNA"/>
</dbReference>
<feature type="transmembrane region" description="Helical" evidence="1">
    <location>
        <begin position="14"/>
        <end position="32"/>
    </location>
</feature>
<name>A0A239XXD9_9FLAO</name>
<dbReference type="AlphaFoldDB" id="A0A239XXD9"/>
<keyword evidence="1" id="KW-0812">Transmembrane</keyword>
<organism evidence="2 3">
    <name type="scientific">Chryseobacterium taklimakanense</name>
    <dbReference type="NCBI Taxonomy" id="536441"/>
    <lineage>
        <taxon>Bacteria</taxon>
        <taxon>Pseudomonadati</taxon>
        <taxon>Bacteroidota</taxon>
        <taxon>Flavobacteriia</taxon>
        <taxon>Flavobacteriales</taxon>
        <taxon>Weeksellaceae</taxon>
        <taxon>Chryseobacterium group</taxon>
        <taxon>Chryseobacterium</taxon>
    </lineage>
</organism>
<dbReference type="RefSeq" id="WP_095073515.1">
    <property type="nucleotide sequence ID" value="NZ_CALTUO010000029.1"/>
</dbReference>
<evidence type="ECO:0000313" key="2">
    <source>
        <dbReference type="EMBL" id="SNV50568.1"/>
    </source>
</evidence>